<reference evidence="1" key="1">
    <citation type="journal article" date="2023" name="BMC Genomics">
        <title>Chromosome-level genome assemblies of Cutaneotrichosporon spp. (Trichosporonales, Basidiomycota) reveal imbalanced evolution between nucleotide sequences and chromosome synteny.</title>
        <authorList>
            <person name="Kobayashi Y."/>
            <person name="Kayamori A."/>
            <person name="Aoki K."/>
            <person name="Shiwa Y."/>
            <person name="Matsutani M."/>
            <person name="Fujita N."/>
            <person name="Sugita T."/>
            <person name="Iwasaki W."/>
            <person name="Tanaka N."/>
            <person name="Takashima M."/>
        </authorList>
    </citation>
    <scope>NUCLEOTIDE SEQUENCE</scope>
    <source>
        <strain evidence="1">HIS019</strain>
    </source>
</reference>
<gene>
    <name evidence="1" type="ORF">CcaverHIS019_0600290</name>
</gene>
<dbReference type="RefSeq" id="XP_060458835.1">
    <property type="nucleotide sequence ID" value="XM_060602441.1"/>
</dbReference>
<sequence length="171" mass="18948">MYLPQWVAGTLAILSGSSKVATWPTEEPVYFISKDGSDRRYLTVPSEEGAIPTLNKLKGKTPPDDGVWVLETVFMLPVHWVRHADSDLCLTAEYDEDKVLTEGVFLGECGRLDEEGNGAAWMAQTENGVTQLFLADHFQYRLAHNGDAVGVVPEGTEGWSFDWDMPDIPTD</sequence>
<evidence type="ECO:0000313" key="2">
    <source>
        <dbReference type="Proteomes" id="UP001233271"/>
    </source>
</evidence>
<name>A0AA48QXP8_9TREE</name>
<evidence type="ECO:0000313" key="1">
    <source>
        <dbReference type="EMBL" id="BEI93570.1"/>
    </source>
</evidence>
<proteinExistence type="predicted"/>
<organism evidence="1 2">
    <name type="scientific">Cutaneotrichosporon cavernicola</name>
    <dbReference type="NCBI Taxonomy" id="279322"/>
    <lineage>
        <taxon>Eukaryota</taxon>
        <taxon>Fungi</taxon>
        <taxon>Dikarya</taxon>
        <taxon>Basidiomycota</taxon>
        <taxon>Agaricomycotina</taxon>
        <taxon>Tremellomycetes</taxon>
        <taxon>Trichosporonales</taxon>
        <taxon>Trichosporonaceae</taxon>
        <taxon>Cutaneotrichosporon</taxon>
    </lineage>
</organism>
<accession>A0AA48QXP8</accession>
<keyword evidence="2" id="KW-1185">Reference proteome</keyword>
<dbReference type="EMBL" id="AP028217">
    <property type="protein sequence ID" value="BEI93570.1"/>
    <property type="molecule type" value="Genomic_DNA"/>
</dbReference>
<dbReference type="AlphaFoldDB" id="A0AA48QXP8"/>
<dbReference type="GeneID" id="85497440"/>
<dbReference type="KEGG" id="ccac:CcaHIS019_0600290"/>
<protein>
    <submittedName>
        <fullName evidence="1">Uncharacterized protein</fullName>
    </submittedName>
</protein>
<dbReference type="Proteomes" id="UP001233271">
    <property type="component" value="Chromosome 6"/>
</dbReference>